<sequence>MIIRNKRYRFFQGVLPLNRSQFSQDVMAGLTLAALAIPEVMGYTQIAGVPVVTGLYTMLLPMFLFAMFGSSRRLVVGADSATAAMLATALAGMAVTGSQAYLAFAEVLALMVGVMLLLARMLNLGMLANFLSRTVLIGFLTGVGVQVSLGQIAGMLGMHVDGISSLYNIVFHWQKLETVNVYATVISLATLIIIVGMRLGSKRIPGALISVMTAILASWLFDLQGYGIKLLGAVPSGLPSLQWPAASLSWQQFQNLIPSAFAMFIVIIAQSAATSRAYATRHHESLNDNGDLIGLGMANLGAAVSGAFVVNGSPTKTQMVDGAGGRSQLAHLITVAIVIIVLLFFTAPLGYLPKSALSTVVFLIGIELIDIKGMRNILYERPWEFWVALITALVVVFWGVEQGILLAIVLSLLVHTRHGYQPQNSVIVSIGNGRWRAVSLNNHAQLIPGLQVYRFTHSMYYANAAYMRRQVMYLLHSARPPLHWFCVDAGAVDDVDFTSAKTLTTLSKELQKLEIRLVFAEVSENVRVELDRSGITELIGIDAYYDSVADVVDAFQHRHKIPN</sequence>
<evidence type="ECO:0000256" key="5">
    <source>
        <dbReference type="SAM" id="Phobius"/>
    </source>
</evidence>
<keyword evidence="4 5" id="KW-0472">Membrane</keyword>
<keyword evidence="3 5" id="KW-1133">Transmembrane helix</keyword>
<organism evidence="7 8">
    <name type="scientific">Celerinatantimonas yamalensis</name>
    <dbReference type="NCBI Taxonomy" id="559956"/>
    <lineage>
        <taxon>Bacteria</taxon>
        <taxon>Pseudomonadati</taxon>
        <taxon>Pseudomonadota</taxon>
        <taxon>Gammaproteobacteria</taxon>
        <taxon>Celerinatantimonadaceae</taxon>
        <taxon>Celerinatantimonas</taxon>
    </lineage>
</organism>
<comment type="caution">
    <text evidence="7">The sequence shown here is derived from an EMBL/GenBank/DDBJ whole genome shotgun (WGS) entry which is preliminary data.</text>
</comment>
<feature type="transmembrane region" description="Helical" evidence="5">
    <location>
        <begin position="21"/>
        <end position="41"/>
    </location>
</feature>
<evidence type="ECO:0000256" key="4">
    <source>
        <dbReference type="ARBA" id="ARBA00023136"/>
    </source>
</evidence>
<dbReference type="InterPro" id="IPR036513">
    <property type="entry name" value="STAS_dom_sf"/>
</dbReference>
<dbReference type="RefSeq" id="WP_408621980.1">
    <property type="nucleotide sequence ID" value="NZ_JBEQCT010000001.1"/>
</dbReference>
<dbReference type="CDD" id="cd07042">
    <property type="entry name" value="STAS_SulP_like_sulfate_transporter"/>
    <property type="match status" value="1"/>
</dbReference>
<name>A0ABW9G2D2_9GAMM</name>
<feature type="transmembrane region" description="Helical" evidence="5">
    <location>
        <begin position="101"/>
        <end position="122"/>
    </location>
</feature>
<feature type="transmembrane region" description="Helical" evidence="5">
    <location>
        <begin position="256"/>
        <end position="279"/>
    </location>
</feature>
<evidence type="ECO:0000313" key="8">
    <source>
        <dbReference type="Proteomes" id="UP001629953"/>
    </source>
</evidence>
<dbReference type="Proteomes" id="UP001629953">
    <property type="component" value="Unassembled WGS sequence"/>
</dbReference>
<feature type="domain" description="STAS" evidence="6">
    <location>
        <begin position="440"/>
        <end position="555"/>
    </location>
</feature>
<dbReference type="PROSITE" id="PS50801">
    <property type="entry name" value="STAS"/>
    <property type="match status" value="1"/>
</dbReference>
<dbReference type="SUPFAM" id="SSF52091">
    <property type="entry name" value="SpoIIaa-like"/>
    <property type="match status" value="1"/>
</dbReference>
<evidence type="ECO:0000259" key="6">
    <source>
        <dbReference type="PROSITE" id="PS50801"/>
    </source>
</evidence>
<protein>
    <submittedName>
        <fullName evidence="7">SulP family inorganic anion transporter</fullName>
    </submittedName>
</protein>
<feature type="transmembrane region" description="Helical" evidence="5">
    <location>
        <begin position="329"/>
        <end position="349"/>
    </location>
</feature>
<dbReference type="InterPro" id="IPR001902">
    <property type="entry name" value="SLC26A/SulP_fam"/>
</dbReference>
<gene>
    <name evidence="7" type="ORF">ABUE30_01890</name>
</gene>
<feature type="transmembrane region" description="Helical" evidence="5">
    <location>
        <begin position="291"/>
        <end position="309"/>
    </location>
</feature>
<dbReference type="PANTHER" id="PTHR11814">
    <property type="entry name" value="SULFATE TRANSPORTER"/>
    <property type="match status" value="1"/>
</dbReference>
<feature type="transmembrane region" description="Helical" evidence="5">
    <location>
        <begin position="179"/>
        <end position="197"/>
    </location>
</feature>
<evidence type="ECO:0000313" key="7">
    <source>
        <dbReference type="EMBL" id="MFM2483826.1"/>
    </source>
</evidence>
<feature type="transmembrane region" description="Helical" evidence="5">
    <location>
        <begin position="204"/>
        <end position="221"/>
    </location>
</feature>
<dbReference type="Pfam" id="PF00916">
    <property type="entry name" value="Sulfate_transp"/>
    <property type="match status" value="1"/>
</dbReference>
<evidence type="ECO:0000256" key="1">
    <source>
        <dbReference type="ARBA" id="ARBA00004141"/>
    </source>
</evidence>
<comment type="subcellular location">
    <subcellularLocation>
        <location evidence="1">Membrane</location>
        <topology evidence="1">Multi-pass membrane protein</topology>
    </subcellularLocation>
</comment>
<accession>A0ABW9G2D2</accession>
<dbReference type="InterPro" id="IPR002645">
    <property type="entry name" value="STAS_dom"/>
</dbReference>
<proteinExistence type="predicted"/>
<evidence type="ECO:0000256" key="3">
    <source>
        <dbReference type="ARBA" id="ARBA00022989"/>
    </source>
</evidence>
<keyword evidence="8" id="KW-1185">Reference proteome</keyword>
<feature type="transmembrane region" description="Helical" evidence="5">
    <location>
        <begin position="47"/>
        <end position="67"/>
    </location>
</feature>
<dbReference type="Gene3D" id="3.30.750.24">
    <property type="entry name" value="STAS domain"/>
    <property type="match status" value="1"/>
</dbReference>
<dbReference type="EMBL" id="JBEQCT010000001">
    <property type="protein sequence ID" value="MFM2483826.1"/>
    <property type="molecule type" value="Genomic_DNA"/>
</dbReference>
<feature type="transmembrane region" description="Helical" evidence="5">
    <location>
        <begin position="386"/>
        <end position="414"/>
    </location>
</feature>
<evidence type="ECO:0000256" key="2">
    <source>
        <dbReference type="ARBA" id="ARBA00022692"/>
    </source>
</evidence>
<dbReference type="Pfam" id="PF01740">
    <property type="entry name" value="STAS"/>
    <property type="match status" value="1"/>
</dbReference>
<feature type="transmembrane region" description="Helical" evidence="5">
    <location>
        <begin position="74"/>
        <end position="95"/>
    </location>
</feature>
<keyword evidence="2 5" id="KW-0812">Transmembrane</keyword>
<feature type="transmembrane region" description="Helical" evidence="5">
    <location>
        <begin position="134"/>
        <end position="159"/>
    </location>
</feature>
<reference evidence="7 8" key="1">
    <citation type="journal article" date="2013" name="Int. J. Syst. Evol. Microbiol.">
        <title>Celerinatantimonas yamalensis sp. nov., a cold-adapted diazotrophic bacterium from a cold permafrost brine.</title>
        <authorList>
            <person name="Shcherbakova V."/>
            <person name="Chuvilskaya N."/>
            <person name="Rivkina E."/>
            <person name="Demidov N."/>
            <person name="Uchaeva V."/>
            <person name="Suetin S."/>
            <person name="Suzina N."/>
            <person name="Gilichinsky D."/>
        </authorList>
    </citation>
    <scope>NUCLEOTIDE SEQUENCE [LARGE SCALE GENOMIC DNA]</scope>
    <source>
        <strain evidence="7 8">C7</strain>
    </source>
</reference>
<dbReference type="InterPro" id="IPR011547">
    <property type="entry name" value="SLC26A/SulP_dom"/>
</dbReference>